<dbReference type="RefSeq" id="WP_095725103.1">
    <property type="nucleotide sequence ID" value="NZ_NTFS01000725.1"/>
</dbReference>
<name>A0A2A2T9P4_9CYAN</name>
<organism evidence="1 2">
    <name type="scientific">Brunnivagina elsteri CCALA 953</name>
    <dbReference type="NCBI Taxonomy" id="987040"/>
    <lineage>
        <taxon>Bacteria</taxon>
        <taxon>Bacillati</taxon>
        <taxon>Cyanobacteriota</taxon>
        <taxon>Cyanophyceae</taxon>
        <taxon>Nostocales</taxon>
        <taxon>Calotrichaceae</taxon>
        <taxon>Brunnivagina</taxon>
    </lineage>
</organism>
<dbReference type="EMBL" id="NTFS01000725">
    <property type="protein sequence ID" value="PAX45723.1"/>
    <property type="molecule type" value="Genomic_DNA"/>
</dbReference>
<accession>A0A2A2T9P4</accession>
<reference evidence="1 2" key="1">
    <citation type="submission" date="2017-08" db="EMBL/GenBank/DDBJ databases">
        <title>Draft genome sequence of filamentous cyanobacterium Calothrix elsteri CCALA 953.</title>
        <authorList>
            <person name="Gagunashvili A.N."/>
            <person name="Elster J."/>
            <person name="Andresson O.S."/>
        </authorList>
    </citation>
    <scope>NUCLEOTIDE SEQUENCE [LARGE SCALE GENOMIC DNA]</scope>
    <source>
        <strain evidence="1 2">CCALA 953</strain>
    </source>
</reference>
<comment type="caution">
    <text evidence="1">The sequence shown here is derived from an EMBL/GenBank/DDBJ whole genome shotgun (WGS) entry which is preliminary data.</text>
</comment>
<dbReference type="Proteomes" id="UP000218238">
    <property type="component" value="Unassembled WGS sequence"/>
</dbReference>
<evidence type="ECO:0008006" key="3">
    <source>
        <dbReference type="Google" id="ProtNLM"/>
    </source>
</evidence>
<proteinExistence type="predicted"/>
<dbReference type="InterPro" id="IPR036465">
    <property type="entry name" value="vWFA_dom_sf"/>
</dbReference>
<evidence type="ECO:0000313" key="1">
    <source>
        <dbReference type="EMBL" id="PAX45723.1"/>
    </source>
</evidence>
<protein>
    <recommendedName>
        <fullName evidence="3">VWFA domain-containing protein</fullName>
    </recommendedName>
</protein>
<dbReference type="AlphaFoldDB" id="A0A2A2T9P4"/>
<keyword evidence="2" id="KW-1185">Reference proteome</keyword>
<evidence type="ECO:0000313" key="2">
    <source>
        <dbReference type="Proteomes" id="UP000218238"/>
    </source>
</evidence>
<dbReference type="SUPFAM" id="SSF53300">
    <property type="entry name" value="vWA-like"/>
    <property type="match status" value="1"/>
</dbReference>
<dbReference type="Gene3D" id="3.40.50.410">
    <property type="entry name" value="von Willebrand factor, type A domain"/>
    <property type="match status" value="1"/>
</dbReference>
<sequence>MVILYIVKTIFFPIQPIIRIDLIDVSESDKKHQFSNQTKYEILVKEHCEESIDSLETNDKFIFGKFTTTAESEEQDINTLIDSPTKLCDNVTTVPKNFPKKDGTYLNKAIEEAQSQIKSQRNKKINYPVAITIFIESDDGGGETISDNVKQEITNLRENQRASIAVIGLEGLPDDNTLKKWLIDNGVETCTFENHKYCTEQVISNARNNSEKPEAKIE</sequence>
<gene>
    <name evidence="1" type="ORF">CK510_30255</name>
</gene>